<evidence type="ECO:0008006" key="4">
    <source>
        <dbReference type="Google" id="ProtNLM"/>
    </source>
</evidence>
<dbReference type="Gene3D" id="2.60.40.10">
    <property type="entry name" value="Immunoglobulins"/>
    <property type="match status" value="1"/>
</dbReference>
<dbReference type="InterPro" id="IPR011467">
    <property type="entry name" value="DUF1573"/>
</dbReference>
<feature type="signal peptide" evidence="1">
    <location>
        <begin position="1"/>
        <end position="19"/>
    </location>
</feature>
<evidence type="ECO:0000313" key="2">
    <source>
        <dbReference type="EMBL" id="SHN09969.1"/>
    </source>
</evidence>
<gene>
    <name evidence="2" type="ORF">SAMN05216269_11314</name>
</gene>
<keyword evidence="1" id="KW-0732">Signal</keyword>
<reference evidence="3" key="1">
    <citation type="submission" date="2016-11" db="EMBL/GenBank/DDBJ databases">
        <authorList>
            <person name="Varghese N."/>
            <person name="Submissions S."/>
        </authorList>
    </citation>
    <scope>NUCLEOTIDE SEQUENCE [LARGE SCALE GENOMIC DNA]</scope>
    <source>
        <strain evidence="3">CGMCC 1.2749</strain>
    </source>
</reference>
<dbReference type="EMBL" id="FRCL01000013">
    <property type="protein sequence ID" value="SHN09969.1"/>
    <property type="molecule type" value="Genomic_DNA"/>
</dbReference>
<organism evidence="2 3">
    <name type="scientific">Flavobacterium xinjiangense</name>
    <dbReference type="NCBI Taxonomy" id="178356"/>
    <lineage>
        <taxon>Bacteria</taxon>
        <taxon>Pseudomonadati</taxon>
        <taxon>Bacteroidota</taxon>
        <taxon>Flavobacteriia</taxon>
        <taxon>Flavobacteriales</taxon>
        <taxon>Flavobacteriaceae</taxon>
        <taxon>Flavobacterium</taxon>
    </lineage>
</organism>
<dbReference type="RefSeq" id="WP_073210602.1">
    <property type="nucleotide sequence ID" value="NZ_FRCL01000013.1"/>
</dbReference>
<dbReference type="InterPro" id="IPR013783">
    <property type="entry name" value="Ig-like_fold"/>
</dbReference>
<dbReference type="STRING" id="178356.SAMN05216269_11314"/>
<proteinExistence type="predicted"/>
<dbReference type="AlphaFoldDB" id="A0A1M7P0J1"/>
<dbReference type="OrthoDB" id="826619at2"/>
<keyword evidence="3" id="KW-1185">Reference proteome</keyword>
<name>A0A1M7P0J1_9FLAO</name>
<dbReference type="Pfam" id="PF07610">
    <property type="entry name" value="DUF1573"/>
    <property type="match status" value="1"/>
</dbReference>
<sequence length="129" mass="13809">MKKIITLIAMLLVSSVGFAQSGAKIDFSAKDNTIDYGRIAKSSDNGIRVFEFTNTGNAPLIISSIQSTANCTILSSTKDPILPGKKGKIEIKYNMTAGPIRKTITVESNAVNYEEGRVALKIKGEVVGN</sequence>
<evidence type="ECO:0000313" key="3">
    <source>
        <dbReference type="Proteomes" id="UP000184092"/>
    </source>
</evidence>
<dbReference type="Proteomes" id="UP000184092">
    <property type="component" value="Unassembled WGS sequence"/>
</dbReference>
<protein>
    <recommendedName>
        <fullName evidence="4">DUF1573 domain-containing protein</fullName>
    </recommendedName>
</protein>
<evidence type="ECO:0000256" key="1">
    <source>
        <dbReference type="SAM" id="SignalP"/>
    </source>
</evidence>
<dbReference type="PANTHER" id="PTHR37833">
    <property type="entry name" value="LIPOPROTEIN-RELATED"/>
    <property type="match status" value="1"/>
</dbReference>
<dbReference type="PANTHER" id="PTHR37833:SF1">
    <property type="entry name" value="SIGNAL PEPTIDE PROTEIN"/>
    <property type="match status" value="1"/>
</dbReference>
<feature type="chain" id="PRO_5013042754" description="DUF1573 domain-containing protein" evidence="1">
    <location>
        <begin position="20"/>
        <end position="129"/>
    </location>
</feature>
<accession>A0A1M7P0J1</accession>